<dbReference type="HOGENOM" id="CLU_762206_0_0_7"/>
<evidence type="ECO:0008006" key="3">
    <source>
        <dbReference type="Google" id="ProtNLM"/>
    </source>
</evidence>
<name>K7YTD0_BDEBC</name>
<organism evidence="1 2">
    <name type="scientific">Bdellovibrio bacteriovorus str. Tiberius</name>
    <dbReference type="NCBI Taxonomy" id="1069642"/>
    <lineage>
        <taxon>Bacteria</taxon>
        <taxon>Pseudomonadati</taxon>
        <taxon>Bdellovibrionota</taxon>
        <taxon>Bdellovibrionia</taxon>
        <taxon>Bdellovibrionales</taxon>
        <taxon>Pseudobdellovibrionaceae</taxon>
        <taxon>Bdellovibrio</taxon>
    </lineage>
</organism>
<reference evidence="1 2" key="1">
    <citation type="journal article" date="2012" name="BMC Genomics">
        <title>Genome analysis of a simultaneously predatory and prey-independent, novel Bdellovibrio bacteriovorus from the River Tiber, supports in silico predictions of both ancient and recent lateral gene transfer from diverse bacteria.</title>
        <authorList>
            <person name="Hobley L."/>
            <person name="Lerner T.R."/>
            <person name="Williams L.E."/>
            <person name="Lambert C."/>
            <person name="Till R."/>
            <person name="Milner D.S."/>
            <person name="Basford S.M."/>
            <person name="Capeness M.J."/>
            <person name="Fenton A.K."/>
            <person name="Atterbury R.J."/>
            <person name="Harris M.A."/>
            <person name="Sockett R.E."/>
        </authorList>
    </citation>
    <scope>NUCLEOTIDE SEQUENCE [LARGE SCALE GENOMIC DNA]</scope>
    <source>
        <strain evidence="1 2">Tiberius</strain>
    </source>
</reference>
<dbReference type="Gene3D" id="2.40.160.60">
    <property type="entry name" value="Outer membrane protein transport protein (OMPP1/FadL/TodX)"/>
    <property type="match status" value="1"/>
</dbReference>
<dbReference type="EMBL" id="CP002930">
    <property type="protein sequence ID" value="AFY03181.1"/>
    <property type="molecule type" value="Genomic_DNA"/>
</dbReference>
<evidence type="ECO:0000313" key="1">
    <source>
        <dbReference type="EMBL" id="AFY03181.1"/>
    </source>
</evidence>
<dbReference type="KEGG" id="bbat:Bdt_3506"/>
<evidence type="ECO:0000313" key="2">
    <source>
        <dbReference type="Proteomes" id="UP000010074"/>
    </source>
</evidence>
<gene>
    <name evidence="1" type="ORF">Bdt_3506</name>
</gene>
<proteinExistence type="predicted"/>
<dbReference type="AlphaFoldDB" id="K7YTD0"/>
<sequence>MTGGAEASLFLSPVGHREAFLGNTGAGLAQSPGAVLFNPAGIAYFTDHPALSLSGSAVSYQEFSGTTLTRETGQLKSETLLGTAIFPIEAGLRMGVFYSDPGNIQDYLRSTSGDSGSEIIDTSELQRQSAVAGIAYAGLINAEQSWGVGINIVYRELDGLVLRQSLSSGSSTVRTQRNVEQQTSLVLTPGYMWQVHGTYSFGISAQWKALNVYSEGDQYINEFSTGDTRPREDFSRYTPASESLLGFTFGQVWNIGGHRLLMDLSYAPYSGYRQMAGRADPTVSKNISMGWQAPVLPRADILSGLSLTEVGAQNFYLLTGGLGFKNRNYDGSVGGFYKYTTDSRDGGLSSSTLGFLFSSYIEY</sequence>
<protein>
    <recommendedName>
        <fullName evidence="3">Long-chain fatty acid transporter</fullName>
    </recommendedName>
</protein>
<accession>K7YTD0</accession>
<dbReference type="Proteomes" id="UP000010074">
    <property type="component" value="Chromosome"/>
</dbReference>
<dbReference type="PATRIC" id="fig|1069642.3.peg.3471"/>